<protein>
    <submittedName>
        <fullName evidence="3">Uncharacterized protein</fullName>
    </submittedName>
</protein>
<accession>A0A915CUI8</accession>
<reference evidence="3" key="1">
    <citation type="submission" date="2022-11" db="UniProtKB">
        <authorList>
            <consortium name="WormBaseParasite"/>
        </authorList>
    </citation>
    <scope>IDENTIFICATION</scope>
</reference>
<dbReference type="WBParaSite" id="jg12531">
    <property type="protein sequence ID" value="jg12531"/>
    <property type="gene ID" value="jg12531"/>
</dbReference>
<keyword evidence="2" id="KW-1185">Reference proteome</keyword>
<evidence type="ECO:0000256" key="1">
    <source>
        <dbReference type="SAM" id="Phobius"/>
    </source>
</evidence>
<organism evidence="2 3">
    <name type="scientific">Ditylenchus dipsaci</name>
    <dbReference type="NCBI Taxonomy" id="166011"/>
    <lineage>
        <taxon>Eukaryota</taxon>
        <taxon>Metazoa</taxon>
        <taxon>Ecdysozoa</taxon>
        <taxon>Nematoda</taxon>
        <taxon>Chromadorea</taxon>
        <taxon>Rhabditida</taxon>
        <taxon>Tylenchina</taxon>
        <taxon>Tylenchomorpha</taxon>
        <taxon>Sphaerularioidea</taxon>
        <taxon>Anguinidae</taxon>
        <taxon>Anguininae</taxon>
        <taxon>Ditylenchus</taxon>
    </lineage>
</organism>
<keyword evidence="1" id="KW-1133">Transmembrane helix</keyword>
<evidence type="ECO:0000313" key="3">
    <source>
        <dbReference type="WBParaSite" id="jg12531"/>
    </source>
</evidence>
<dbReference type="Proteomes" id="UP000887574">
    <property type="component" value="Unplaced"/>
</dbReference>
<evidence type="ECO:0000313" key="2">
    <source>
        <dbReference type="Proteomes" id="UP000887574"/>
    </source>
</evidence>
<feature type="transmembrane region" description="Helical" evidence="1">
    <location>
        <begin position="84"/>
        <end position="105"/>
    </location>
</feature>
<name>A0A915CUI8_9BILA</name>
<keyword evidence="1" id="KW-0812">Transmembrane</keyword>
<keyword evidence="1" id="KW-0472">Membrane</keyword>
<proteinExistence type="predicted"/>
<dbReference type="AlphaFoldDB" id="A0A915CUI8"/>
<sequence>MEGDLNNGMKNFRTEVEAVKQVEGGLGGYLAVDGQQAVAAQKVVAAAPTVVVAEKAQNNEIGNKSSKEEIEQYKTRWKLWSWLYFFRNNFGMGLMFGLIQLYTVWVRNKMNGDATYRAY</sequence>